<feature type="transmembrane region" description="Helical" evidence="1">
    <location>
        <begin position="12"/>
        <end position="34"/>
    </location>
</feature>
<feature type="transmembrane region" description="Helical" evidence="1">
    <location>
        <begin position="146"/>
        <end position="167"/>
    </location>
</feature>
<reference evidence="2 3" key="1">
    <citation type="journal article" date="2015" name="Nature">
        <title>rRNA introns, odd ribosomes, and small enigmatic genomes across a large radiation of phyla.</title>
        <authorList>
            <person name="Brown C.T."/>
            <person name="Hug L.A."/>
            <person name="Thomas B.C."/>
            <person name="Sharon I."/>
            <person name="Castelle C.J."/>
            <person name="Singh A."/>
            <person name="Wilkins M.J."/>
            <person name="Williams K.H."/>
            <person name="Banfield J.F."/>
        </authorList>
    </citation>
    <scope>NUCLEOTIDE SEQUENCE [LARGE SCALE GENOMIC DNA]</scope>
</reference>
<evidence type="ECO:0000313" key="2">
    <source>
        <dbReference type="EMBL" id="KKQ35062.1"/>
    </source>
</evidence>
<dbReference type="Proteomes" id="UP000034852">
    <property type="component" value="Unassembled WGS sequence"/>
</dbReference>
<sequence length="180" mass="20448">MSQTLVKILDATLFPAALMISGKFIGLYLTIQIFSLDWGIENLSNELFSSRPVMYQDDLIVASTYSDLFLLFIMLCGFSFYVIRAVFLHSSHIDPRLITRLAVNGLLGLVKDSFEIYHRASIWLVFLWLSDITILINVLLGKTASWVLLTGFILSLLLTVVLFRDVAFEINLAKTRLNKH</sequence>
<protein>
    <submittedName>
        <fullName evidence="2">Uncharacterized protein</fullName>
    </submittedName>
</protein>
<proteinExistence type="predicted"/>
<keyword evidence="1" id="KW-0812">Transmembrane</keyword>
<keyword evidence="1" id="KW-1133">Transmembrane helix</keyword>
<evidence type="ECO:0000313" key="3">
    <source>
        <dbReference type="Proteomes" id="UP000034852"/>
    </source>
</evidence>
<feature type="transmembrane region" description="Helical" evidence="1">
    <location>
        <begin position="120"/>
        <end position="140"/>
    </location>
</feature>
<dbReference type="AlphaFoldDB" id="A0A0G0GYD6"/>
<keyword evidence="1" id="KW-0472">Membrane</keyword>
<dbReference type="EMBL" id="LBTH01000037">
    <property type="protein sequence ID" value="KKQ35062.1"/>
    <property type="molecule type" value="Genomic_DNA"/>
</dbReference>
<accession>A0A0G0GYD6</accession>
<organism evidence="2 3">
    <name type="scientific">candidate division WS6 bacterium GW2011_GWA2_37_6</name>
    <dbReference type="NCBI Taxonomy" id="1619087"/>
    <lineage>
        <taxon>Bacteria</taxon>
        <taxon>Candidatus Dojkabacteria</taxon>
    </lineage>
</organism>
<gene>
    <name evidence="2" type="ORF">US52_C0037G0003</name>
</gene>
<name>A0A0G0GYD6_9BACT</name>
<evidence type="ECO:0000256" key="1">
    <source>
        <dbReference type="SAM" id="Phobius"/>
    </source>
</evidence>
<feature type="transmembrane region" description="Helical" evidence="1">
    <location>
        <begin position="68"/>
        <end position="87"/>
    </location>
</feature>
<comment type="caution">
    <text evidence="2">The sequence shown here is derived from an EMBL/GenBank/DDBJ whole genome shotgun (WGS) entry which is preliminary data.</text>
</comment>